<evidence type="ECO:0000256" key="3">
    <source>
        <dbReference type="ARBA" id="ARBA00022553"/>
    </source>
</evidence>
<dbReference type="Pfam" id="PF13424">
    <property type="entry name" value="TPR_12"/>
    <property type="match status" value="2"/>
</dbReference>
<dbReference type="CDD" id="cd00075">
    <property type="entry name" value="HATPase"/>
    <property type="match status" value="1"/>
</dbReference>
<dbReference type="Gene3D" id="1.10.287.130">
    <property type="match status" value="1"/>
</dbReference>
<dbReference type="InterPro" id="IPR001789">
    <property type="entry name" value="Sig_transdc_resp-reg_receiver"/>
</dbReference>
<name>A0ABW7N2Y6_9BACT</name>
<dbReference type="Pfam" id="PF00072">
    <property type="entry name" value="Response_reg"/>
    <property type="match status" value="1"/>
</dbReference>
<dbReference type="Gene3D" id="1.10.10.60">
    <property type="entry name" value="Homeodomain-like"/>
    <property type="match status" value="1"/>
</dbReference>
<dbReference type="SMART" id="SM00388">
    <property type="entry name" value="HisKA"/>
    <property type="match status" value="1"/>
</dbReference>
<feature type="domain" description="Histidine kinase" evidence="8">
    <location>
        <begin position="441"/>
        <end position="656"/>
    </location>
</feature>
<keyword evidence="3 4" id="KW-0597">Phosphoprotein</keyword>
<dbReference type="PRINTS" id="PR00344">
    <property type="entry name" value="BCTRLSENSOR"/>
</dbReference>
<feature type="chain" id="PRO_5045065885" description="histidine kinase" evidence="6">
    <location>
        <begin position="24"/>
        <end position="927"/>
    </location>
</feature>
<evidence type="ECO:0000256" key="2">
    <source>
        <dbReference type="ARBA" id="ARBA00012438"/>
    </source>
</evidence>
<dbReference type="Pfam" id="PF00512">
    <property type="entry name" value="HisKA"/>
    <property type="match status" value="1"/>
</dbReference>
<evidence type="ECO:0000259" key="9">
    <source>
        <dbReference type="PROSITE" id="PS50110"/>
    </source>
</evidence>
<dbReference type="InterPro" id="IPR011006">
    <property type="entry name" value="CheY-like_superfamily"/>
</dbReference>
<dbReference type="SMART" id="SM00028">
    <property type="entry name" value="TPR"/>
    <property type="match status" value="6"/>
</dbReference>
<comment type="caution">
    <text evidence="10">The sequence shown here is derived from an EMBL/GenBank/DDBJ whole genome shotgun (WGS) entry which is preliminary data.</text>
</comment>
<keyword evidence="5" id="KW-0472">Membrane</keyword>
<keyword evidence="11" id="KW-1185">Reference proteome</keyword>
<evidence type="ECO:0000256" key="1">
    <source>
        <dbReference type="ARBA" id="ARBA00000085"/>
    </source>
</evidence>
<dbReference type="SMART" id="SM00448">
    <property type="entry name" value="REC"/>
    <property type="match status" value="1"/>
</dbReference>
<dbReference type="SMART" id="SM00387">
    <property type="entry name" value="HATPase_c"/>
    <property type="match status" value="1"/>
</dbReference>
<dbReference type="Pfam" id="PF02518">
    <property type="entry name" value="HATPase_c"/>
    <property type="match status" value="1"/>
</dbReference>
<dbReference type="InterPro" id="IPR011990">
    <property type="entry name" value="TPR-like_helical_dom_sf"/>
</dbReference>
<evidence type="ECO:0000256" key="6">
    <source>
        <dbReference type="SAM" id="SignalP"/>
    </source>
</evidence>
<dbReference type="PROSITE" id="PS50110">
    <property type="entry name" value="RESPONSE_REGULATORY"/>
    <property type="match status" value="1"/>
</dbReference>
<evidence type="ECO:0000313" key="11">
    <source>
        <dbReference type="Proteomes" id="UP001610063"/>
    </source>
</evidence>
<dbReference type="SUPFAM" id="SSF52172">
    <property type="entry name" value="CheY-like"/>
    <property type="match status" value="1"/>
</dbReference>
<proteinExistence type="predicted"/>
<feature type="signal peptide" evidence="6">
    <location>
        <begin position="1"/>
        <end position="23"/>
    </location>
</feature>
<dbReference type="CDD" id="cd00082">
    <property type="entry name" value="HisKA"/>
    <property type="match status" value="1"/>
</dbReference>
<keyword evidence="6" id="KW-0732">Signal</keyword>
<dbReference type="Gene3D" id="3.40.50.2300">
    <property type="match status" value="1"/>
</dbReference>
<keyword evidence="10" id="KW-0547">Nucleotide-binding</keyword>
<dbReference type="Pfam" id="PF13181">
    <property type="entry name" value="TPR_8"/>
    <property type="match status" value="1"/>
</dbReference>
<feature type="modified residue" description="4-aspartylphosphate" evidence="4">
    <location>
        <position position="736"/>
    </location>
</feature>
<evidence type="ECO:0000259" key="7">
    <source>
        <dbReference type="PROSITE" id="PS01124"/>
    </source>
</evidence>
<evidence type="ECO:0000259" key="8">
    <source>
        <dbReference type="PROSITE" id="PS50109"/>
    </source>
</evidence>
<feature type="domain" description="Response regulatory" evidence="9">
    <location>
        <begin position="688"/>
        <end position="803"/>
    </location>
</feature>
<dbReference type="SUPFAM" id="SSF48452">
    <property type="entry name" value="TPR-like"/>
    <property type="match status" value="2"/>
</dbReference>
<feature type="transmembrane region" description="Helical" evidence="5">
    <location>
        <begin position="382"/>
        <end position="401"/>
    </location>
</feature>
<evidence type="ECO:0000256" key="5">
    <source>
        <dbReference type="SAM" id="Phobius"/>
    </source>
</evidence>
<dbReference type="SMART" id="SM00342">
    <property type="entry name" value="HTH_ARAC"/>
    <property type="match status" value="1"/>
</dbReference>
<evidence type="ECO:0000313" key="10">
    <source>
        <dbReference type="EMBL" id="MFH6982007.1"/>
    </source>
</evidence>
<dbReference type="Pfam" id="PF12833">
    <property type="entry name" value="HTH_18"/>
    <property type="match status" value="1"/>
</dbReference>
<feature type="domain" description="HTH araC/xylS-type" evidence="7">
    <location>
        <begin position="827"/>
        <end position="927"/>
    </location>
</feature>
<dbReference type="InterPro" id="IPR036097">
    <property type="entry name" value="HisK_dim/P_sf"/>
</dbReference>
<dbReference type="PANTHER" id="PTHR43547:SF2">
    <property type="entry name" value="HYBRID SIGNAL TRANSDUCTION HISTIDINE KINASE C"/>
    <property type="match status" value="1"/>
</dbReference>
<keyword evidence="5" id="KW-0812">Transmembrane</keyword>
<dbReference type="InterPro" id="IPR004358">
    <property type="entry name" value="Sig_transdc_His_kin-like_C"/>
</dbReference>
<reference evidence="10 11" key="1">
    <citation type="journal article" date="2013" name="Int. J. Syst. Evol. Microbiol.">
        <title>Marinoscillum luteum sp. nov., isolated from marine sediment.</title>
        <authorList>
            <person name="Cha I.T."/>
            <person name="Park S.J."/>
            <person name="Kim S.J."/>
            <person name="Kim J.G."/>
            <person name="Jung M.Y."/>
            <person name="Shin K.S."/>
            <person name="Kwon K.K."/>
            <person name="Yang S.H."/>
            <person name="Seo Y.S."/>
            <person name="Rhee S.K."/>
        </authorList>
    </citation>
    <scope>NUCLEOTIDE SEQUENCE [LARGE SCALE GENOMIC DNA]</scope>
    <source>
        <strain evidence="10 11">KCTC 23939</strain>
    </source>
</reference>
<dbReference type="SUPFAM" id="SSF47384">
    <property type="entry name" value="Homodimeric domain of signal transducing histidine kinase"/>
    <property type="match status" value="1"/>
</dbReference>
<dbReference type="PANTHER" id="PTHR43547">
    <property type="entry name" value="TWO-COMPONENT HISTIDINE KINASE"/>
    <property type="match status" value="1"/>
</dbReference>
<dbReference type="GO" id="GO:0005524">
    <property type="term" value="F:ATP binding"/>
    <property type="evidence" value="ECO:0007669"/>
    <property type="project" value="UniProtKB-KW"/>
</dbReference>
<dbReference type="PROSITE" id="PS01124">
    <property type="entry name" value="HTH_ARAC_FAMILY_2"/>
    <property type="match status" value="1"/>
</dbReference>
<evidence type="ECO:0000256" key="4">
    <source>
        <dbReference type="PROSITE-ProRule" id="PRU00169"/>
    </source>
</evidence>
<keyword evidence="10" id="KW-0067">ATP-binding</keyword>
<dbReference type="InterPro" id="IPR019734">
    <property type="entry name" value="TPR_rpt"/>
</dbReference>
<sequence length="927" mass="104907">MKLLCKVIIVVSLCALSTYFSWAGVSQNALSGLDMTRDSLRIAEVIVKVEGALKAGTLSADSASSFFYHLAKQYQEAHDFQQARTYVKRSLSTLDNRENNELVAADHLLLADMAMEEDDTAIALELLFAALKIYENLEDSVNYLLTLRKVGVNYDYINDHPTALQYYEECIELAQKLGRQDVVGACYNTIASIYCTEGDEKKGIEMYEKAVRIAQETNDKVLLHKLYHNMALTYKDLEVFGEAMGYLKKSLVIAGELEDPKWFGFSYQAMGHYYYAFGKYDSAEYFMKQALAIAEEINNTQIRVNAWDVLEQVYSKTGRYKEAYDVFKLIKAEDDSIFNLQNTQLIESIKAKYQAEKHDRELAEKNLQLQEAGYNMDRQQNMQTALVVVVAMLVIISFLIYRGYMLRKRANDLLRLKNSEIESHMAQVENLNQTKSRWFVNVAHELRTPLTLIKGPVNRVIAEYDLPDEVREDLMMVEKNANSLANLVNEILDLSRLEEGEVSLNESVFSLCEQVSTIVNSFASRAEQLGVALNNRCPEDAYIKADKEKLNKLMVNLISNALKFTPNGGAVEVLVQMNKGLEILVKDTGSGISPRDLPYVFDRFFQSTDPEHQMQGGTGIGLALSKEIAEMHGGELKVSSELGVGSVFTLSLPAHMIVTKEEAEVNLNEEEVQTEVTEVLLSLDNRPSLLLVEDNKDMSSYVASLLVPHFEVVEAASAEEGLEVLRTQNIRFIVSDVMMSGMDGFSFLRAVKADPLWRHLPFIHLSALADDNLRKEALRIGIDDFLTKPFDPEELIIRVKNLYDNFLSRISINIQSDEDSYDERIMKRLKKEVLTNIEDANFNVLRLADGAAMSERQLYRYLKGATGLTPLQFIQEIKLTKAIELARKKVYSSTNELASAVGFRQASYFSTLFERRYGKKPSAFLKS</sequence>
<dbReference type="SUPFAM" id="SSF55874">
    <property type="entry name" value="ATPase domain of HSP90 chaperone/DNA topoisomerase II/histidine kinase"/>
    <property type="match status" value="1"/>
</dbReference>
<dbReference type="InterPro" id="IPR018060">
    <property type="entry name" value="HTH_AraC"/>
</dbReference>
<dbReference type="EMBL" id="JBIPKE010000008">
    <property type="protein sequence ID" value="MFH6982007.1"/>
    <property type="molecule type" value="Genomic_DNA"/>
</dbReference>
<dbReference type="EC" id="2.7.13.3" evidence="2"/>
<dbReference type="PROSITE" id="PS50109">
    <property type="entry name" value="HIS_KIN"/>
    <property type="match status" value="1"/>
</dbReference>
<dbReference type="Proteomes" id="UP001610063">
    <property type="component" value="Unassembled WGS sequence"/>
</dbReference>
<dbReference type="Gene3D" id="1.25.40.10">
    <property type="entry name" value="Tetratricopeptide repeat domain"/>
    <property type="match status" value="1"/>
</dbReference>
<dbReference type="InterPro" id="IPR003594">
    <property type="entry name" value="HATPase_dom"/>
</dbReference>
<organism evidence="10 11">
    <name type="scientific">Marinoscillum luteum</name>
    <dbReference type="NCBI Taxonomy" id="861051"/>
    <lineage>
        <taxon>Bacteria</taxon>
        <taxon>Pseudomonadati</taxon>
        <taxon>Bacteroidota</taxon>
        <taxon>Cytophagia</taxon>
        <taxon>Cytophagales</taxon>
        <taxon>Reichenbachiellaceae</taxon>
        <taxon>Marinoscillum</taxon>
    </lineage>
</organism>
<gene>
    <name evidence="10" type="ORF">ACHKAR_01085</name>
</gene>
<keyword evidence="5" id="KW-1133">Transmembrane helix</keyword>
<dbReference type="RefSeq" id="WP_395415814.1">
    <property type="nucleotide sequence ID" value="NZ_JBIPKE010000008.1"/>
</dbReference>
<protein>
    <recommendedName>
        <fullName evidence="2">histidine kinase</fullName>
        <ecNumber evidence="2">2.7.13.3</ecNumber>
    </recommendedName>
</protein>
<comment type="catalytic activity">
    <reaction evidence="1">
        <text>ATP + protein L-histidine = ADP + protein N-phospho-L-histidine.</text>
        <dbReference type="EC" id="2.7.13.3"/>
    </reaction>
</comment>
<accession>A0ABW7N2Y6</accession>
<dbReference type="InterPro" id="IPR003661">
    <property type="entry name" value="HisK_dim/P_dom"/>
</dbReference>
<dbReference type="InterPro" id="IPR005467">
    <property type="entry name" value="His_kinase_dom"/>
</dbReference>
<dbReference type="InterPro" id="IPR036890">
    <property type="entry name" value="HATPase_C_sf"/>
</dbReference>
<dbReference type="Gene3D" id="3.30.565.10">
    <property type="entry name" value="Histidine kinase-like ATPase, C-terminal domain"/>
    <property type="match status" value="1"/>
</dbReference>